<evidence type="ECO:0000313" key="11">
    <source>
        <dbReference type="EMBL" id="RUS90516.1"/>
    </source>
</evidence>
<dbReference type="GO" id="GO:0005634">
    <property type="term" value="C:nucleus"/>
    <property type="evidence" value="ECO:0007669"/>
    <property type="project" value="UniProtKB-SubCell"/>
</dbReference>
<comment type="subcellular location">
    <subcellularLocation>
        <location evidence="1">Nucleus</location>
    </subcellularLocation>
</comment>
<sequence>MSAPVKGGPKRPRSVVWYYFDKIPDEPFRARCKLCGATCHHANNTSNLFKHLRVKHTASYKEAEELREQEMELYIELKAKAGKPVTRPIKRLKPLAATLETKPIKRLKPLAATLETKPTRGRGRPRGSTNHSTANNATIALKTELNSTLNSLNTSGDGVKKTYYMTKVRDRQNVGRAFLRMLATDMEHPSIVNRPGFRNFVAALDSRFELPQKKNIMKTMIPELAEEIKQKVKLDVVIASYFALSVESWKYRESQSYMTVSAHFIKDSWEMSSIVLETFDCTEDRTETATATNLKRITDEWGITERVVALLSDSADDVVSSASLVNGWEELTCFAHTLNEVMIGALEFVSELVRIQKKAAEAVTYFELDVKASDMLSAVQQQHKTATATNLKRITDEWGITERVVALLSDSADDVVSSASLVNGWEELTCFAHTLNEVRDVRVPMISQV</sequence>
<keyword evidence="5" id="KW-0805">Transcription regulation</keyword>
<evidence type="ECO:0000256" key="9">
    <source>
        <dbReference type="SAM" id="MobiDB-lite"/>
    </source>
</evidence>
<dbReference type="GO" id="GO:0003677">
    <property type="term" value="F:DNA binding"/>
    <property type="evidence" value="ECO:0007669"/>
    <property type="project" value="InterPro"/>
</dbReference>
<organism evidence="11 12">
    <name type="scientific">Elysia chlorotica</name>
    <name type="common">Eastern emerald elysia</name>
    <name type="synonym">Sea slug</name>
    <dbReference type="NCBI Taxonomy" id="188477"/>
    <lineage>
        <taxon>Eukaryota</taxon>
        <taxon>Metazoa</taxon>
        <taxon>Spiralia</taxon>
        <taxon>Lophotrochozoa</taxon>
        <taxon>Mollusca</taxon>
        <taxon>Gastropoda</taxon>
        <taxon>Heterobranchia</taxon>
        <taxon>Euthyneura</taxon>
        <taxon>Panpulmonata</taxon>
        <taxon>Sacoglossa</taxon>
        <taxon>Placobranchoidea</taxon>
        <taxon>Plakobranchidae</taxon>
        <taxon>Elysia</taxon>
    </lineage>
</organism>
<dbReference type="GO" id="GO:0009791">
    <property type="term" value="P:post-embryonic development"/>
    <property type="evidence" value="ECO:0007669"/>
    <property type="project" value="UniProtKB-ARBA"/>
</dbReference>
<keyword evidence="2" id="KW-0479">Metal-binding</keyword>
<dbReference type="InterPro" id="IPR052035">
    <property type="entry name" value="ZnF_BED_domain_contain"/>
</dbReference>
<evidence type="ECO:0000256" key="8">
    <source>
        <dbReference type="PROSITE-ProRule" id="PRU00027"/>
    </source>
</evidence>
<name>A0A3S1I1Q8_ELYCH</name>
<dbReference type="Proteomes" id="UP000271974">
    <property type="component" value="Unassembled WGS sequence"/>
</dbReference>
<evidence type="ECO:0000259" key="10">
    <source>
        <dbReference type="PROSITE" id="PS50808"/>
    </source>
</evidence>
<evidence type="ECO:0000256" key="2">
    <source>
        <dbReference type="ARBA" id="ARBA00022723"/>
    </source>
</evidence>
<dbReference type="OrthoDB" id="106267at2759"/>
<keyword evidence="4" id="KW-0862">Zinc</keyword>
<feature type="region of interest" description="Disordered" evidence="9">
    <location>
        <begin position="117"/>
        <end position="136"/>
    </location>
</feature>
<dbReference type="GO" id="GO:0008270">
    <property type="term" value="F:zinc ion binding"/>
    <property type="evidence" value="ECO:0007669"/>
    <property type="project" value="UniProtKB-KW"/>
</dbReference>
<keyword evidence="3 8" id="KW-0863">Zinc-finger</keyword>
<dbReference type="EMBL" id="RQTK01000030">
    <property type="protein sequence ID" value="RUS90516.1"/>
    <property type="molecule type" value="Genomic_DNA"/>
</dbReference>
<evidence type="ECO:0000256" key="6">
    <source>
        <dbReference type="ARBA" id="ARBA00023163"/>
    </source>
</evidence>
<evidence type="ECO:0000256" key="4">
    <source>
        <dbReference type="ARBA" id="ARBA00022833"/>
    </source>
</evidence>
<proteinExistence type="predicted"/>
<accession>A0A3S1I1Q8</accession>
<keyword evidence="6" id="KW-0804">Transcription</keyword>
<evidence type="ECO:0000256" key="3">
    <source>
        <dbReference type="ARBA" id="ARBA00022771"/>
    </source>
</evidence>
<dbReference type="InterPro" id="IPR036236">
    <property type="entry name" value="Znf_C2H2_sf"/>
</dbReference>
<dbReference type="AlphaFoldDB" id="A0A3S1I1Q8"/>
<dbReference type="SUPFAM" id="SSF57667">
    <property type="entry name" value="beta-beta-alpha zinc fingers"/>
    <property type="match status" value="1"/>
</dbReference>
<evidence type="ECO:0000256" key="7">
    <source>
        <dbReference type="ARBA" id="ARBA00023242"/>
    </source>
</evidence>
<dbReference type="PANTHER" id="PTHR46481:SF10">
    <property type="entry name" value="ZINC FINGER BED DOMAIN-CONTAINING PROTEIN 39"/>
    <property type="match status" value="1"/>
</dbReference>
<evidence type="ECO:0000256" key="5">
    <source>
        <dbReference type="ARBA" id="ARBA00023015"/>
    </source>
</evidence>
<keyword evidence="12" id="KW-1185">Reference proteome</keyword>
<evidence type="ECO:0000256" key="1">
    <source>
        <dbReference type="ARBA" id="ARBA00004123"/>
    </source>
</evidence>
<dbReference type="PROSITE" id="PS50808">
    <property type="entry name" value="ZF_BED"/>
    <property type="match status" value="1"/>
</dbReference>
<dbReference type="SMART" id="SM00614">
    <property type="entry name" value="ZnF_BED"/>
    <property type="match status" value="1"/>
</dbReference>
<reference evidence="11 12" key="1">
    <citation type="submission" date="2019-01" db="EMBL/GenBank/DDBJ databases">
        <title>A draft genome assembly of the solar-powered sea slug Elysia chlorotica.</title>
        <authorList>
            <person name="Cai H."/>
            <person name="Li Q."/>
            <person name="Fang X."/>
            <person name="Li J."/>
            <person name="Curtis N.E."/>
            <person name="Altenburger A."/>
            <person name="Shibata T."/>
            <person name="Feng M."/>
            <person name="Maeda T."/>
            <person name="Schwartz J.A."/>
            <person name="Shigenobu S."/>
            <person name="Lundholm N."/>
            <person name="Nishiyama T."/>
            <person name="Yang H."/>
            <person name="Hasebe M."/>
            <person name="Li S."/>
            <person name="Pierce S.K."/>
            <person name="Wang J."/>
        </authorList>
    </citation>
    <scope>NUCLEOTIDE SEQUENCE [LARGE SCALE GENOMIC DNA]</scope>
    <source>
        <strain evidence="11">EC2010</strain>
        <tissue evidence="11">Whole organism of an adult</tissue>
    </source>
</reference>
<feature type="domain" description="BED-type" evidence="10">
    <location>
        <begin position="11"/>
        <end position="63"/>
    </location>
</feature>
<dbReference type="SUPFAM" id="SSF140996">
    <property type="entry name" value="Hermes dimerisation domain"/>
    <property type="match status" value="1"/>
</dbReference>
<keyword evidence="7" id="KW-0539">Nucleus</keyword>
<dbReference type="Pfam" id="PF02892">
    <property type="entry name" value="zf-BED"/>
    <property type="match status" value="1"/>
</dbReference>
<gene>
    <name evidence="11" type="ORF">EGW08_001693</name>
</gene>
<dbReference type="InterPro" id="IPR003656">
    <property type="entry name" value="Znf_BED"/>
</dbReference>
<dbReference type="InterPro" id="IPR012337">
    <property type="entry name" value="RNaseH-like_sf"/>
</dbReference>
<dbReference type="SUPFAM" id="SSF53098">
    <property type="entry name" value="Ribonuclease H-like"/>
    <property type="match status" value="1"/>
</dbReference>
<protein>
    <recommendedName>
        <fullName evidence="10">BED-type domain-containing protein</fullName>
    </recommendedName>
</protein>
<comment type="caution">
    <text evidence="11">The sequence shown here is derived from an EMBL/GenBank/DDBJ whole genome shotgun (WGS) entry which is preliminary data.</text>
</comment>
<dbReference type="PANTHER" id="PTHR46481">
    <property type="entry name" value="ZINC FINGER BED DOMAIN-CONTAINING PROTEIN 4"/>
    <property type="match status" value="1"/>
</dbReference>
<evidence type="ECO:0000313" key="12">
    <source>
        <dbReference type="Proteomes" id="UP000271974"/>
    </source>
</evidence>